<accession>A0A059AU16</accession>
<dbReference type="EMBL" id="KK198760">
    <property type="protein sequence ID" value="KCW57427.1"/>
    <property type="molecule type" value="Genomic_DNA"/>
</dbReference>
<reference evidence="1" key="1">
    <citation type="submission" date="2013-07" db="EMBL/GenBank/DDBJ databases">
        <title>The genome of Eucalyptus grandis.</title>
        <authorList>
            <person name="Schmutz J."/>
            <person name="Hayes R."/>
            <person name="Myburg A."/>
            <person name="Tuskan G."/>
            <person name="Grattapaglia D."/>
            <person name="Rokhsar D.S."/>
        </authorList>
    </citation>
    <scope>NUCLEOTIDE SEQUENCE</scope>
    <source>
        <tissue evidence="1">Leaf extractions</tissue>
    </source>
</reference>
<evidence type="ECO:0000313" key="1">
    <source>
        <dbReference type="EMBL" id="KCW57427.1"/>
    </source>
</evidence>
<dbReference type="Gramene" id="KCW57427">
    <property type="protein sequence ID" value="KCW57427"/>
    <property type="gene ID" value="EUGRSUZ_H00208"/>
</dbReference>
<protein>
    <submittedName>
        <fullName evidence="1">Uncharacterized protein</fullName>
    </submittedName>
</protein>
<gene>
    <name evidence="1" type="ORF">EUGRSUZ_H00208</name>
</gene>
<dbReference type="InParanoid" id="A0A059AU16"/>
<name>A0A059AU16_EUCGR</name>
<dbReference type="AlphaFoldDB" id="A0A059AU16"/>
<proteinExistence type="predicted"/>
<organism evidence="1">
    <name type="scientific">Eucalyptus grandis</name>
    <name type="common">Flooded gum</name>
    <dbReference type="NCBI Taxonomy" id="71139"/>
    <lineage>
        <taxon>Eukaryota</taxon>
        <taxon>Viridiplantae</taxon>
        <taxon>Streptophyta</taxon>
        <taxon>Embryophyta</taxon>
        <taxon>Tracheophyta</taxon>
        <taxon>Spermatophyta</taxon>
        <taxon>Magnoliopsida</taxon>
        <taxon>eudicotyledons</taxon>
        <taxon>Gunneridae</taxon>
        <taxon>Pentapetalae</taxon>
        <taxon>rosids</taxon>
        <taxon>malvids</taxon>
        <taxon>Myrtales</taxon>
        <taxon>Myrtaceae</taxon>
        <taxon>Myrtoideae</taxon>
        <taxon>Eucalypteae</taxon>
        <taxon>Eucalyptus</taxon>
    </lineage>
</organism>
<sequence length="77" mass="8077">MKTLNSSPSACTSACRSFPISRICTALSVTSSWIFALSVAIPTPTEGGSRRAKASADADTEKKPSVRSMFGCGVYEV</sequence>